<proteinExistence type="predicted"/>
<keyword evidence="1" id="KW-0732">Signal</keyword>
<feature type="signal peptide" evidence="1">
    <location>
        <begin position="1"/>
        <end position="17"/>
    </location>
</feature>
<evidence type="ECO:0000313" key="3">
    <source>
        <dbReference type="Proteomes" id="UP000298663"/>
    </source>
</evidence>
<name>A0A4U5NHC2_STECR</name>
<evidence type="ECO:0000256" key="1">
    <source>
        <dbReference type="SAM" id="SignalP"/>
    </source>
</evidence>
<sequence>MTFKVVLLLALLLSCFAFFVPESMVLPRAVYDHLNLFIPMDLRCDDDFLEKCQLDFNKKLNLLNPEILNWRNAPGLVLQIQNKMTLTPGFLLEGYLEVCEARTEFFQSMTSMWDACISRSHLLSQLNSTEDTSVTFPFTYVQMWKHLEFICNAGSVVVFNTKNFKTLLDLPRLDAYKACEASFLENLDKDPTNLCPSTQTFMDCANKAFDEWSDHEMTDGWFACEEIRVGYADFCPHLRCYVLQQ</sequence>
<protein>
    <recommendedName>
        <fullName evidence="4">DUF19 domain-containing protein</fullName>
    </recommendedName>
</protein>
<dbReference type="Proteomes" id="UP000298663">
    <property type="component" value="Unassembled WGS sequence"/>
</dbReference>
<organism evidence="2 3">
    <name type="scientific">Steinernema carpocapsae</name>
    <name type="common">Entomopathogenic nematode</name>
    <dbReference type="NCBI Taxonomy" id="34508"/>
    <lineage>
        <taxon>Eukaryota</taxon>
        <taxon>Metazoa</taxon>
        <taxon>Ecdysozoa</taxon>
        <taxon>Nematoda</taxon>
        <taxon>Chromadorea</taxon>
        <taxon>Rhabditida</taxon>
        <taxon>Tylenchina</taxon>
        <taxon>Panagrolaimomorpha</taxon>
        <taxon>Strongyloidoidea</taxon>
        <taxon>Steinernematidae</taxon>
        <taxon>Steinernema</taxon>
    </lineage>
</organism>
<dbReference type="AlphaFoldDB" id="A0A4U5NHC2"/>
<feature type="chain" id="PRO_5020646432" description="DUF19 domain-containing protein" evidence="1">
    <location>
        <begin position="18"/>
        <end position="245"/>
    </location>
</feature>
<dbReference type="PANTHER" id="PTHR34311">
    <property type="entry name" value="PROTEIN CBG21698-RELATED"/>
    <property type="match status" value="1"/>
</dbReference>
<dbReference type="OrthoDB" id="5804428at2759"/>
<comment type="caution">
    <text evidence="2">The sequence shown here is derived from an EMBL/GenBank/DDBJ whole genome shotgun (WGS) entry which is preliminary data.</text>
</comment>
<accession>A0A4U5NHC2</accession>
<dbReference type="PROSITE" id="PS51257">
    <property type="entry name" value="PROKAR_LIPOPROTEIN"/>
    <property type="match status" value="1"/>
</dbReference>
<gene>
    <name evidence="2" type="ORF">L596_016218</name>
</gene>
<reference evidence="2 3" key="1">
    <citation type="journal article" date="2015" name="Genome Biol.">
        <title>Comparative genomics of Steinernema reveals deeply conserved gene regulatory networks.</title>
        <authorList>
            <person name="Dillman A.R."/>
            <person name="Macchietto M."/>
            <person name="Porter C.F."/>
            <person name="Rogers A."/>
            <person name="Williams B."/>
            <person name="Antoshechkin I."/>
            <person name="Lee M.M."/>
            <person name="Goodwin Z."/>
            <person name="Lu X."/>
            <person name="Lewis E.E."/>
            <person name="Goodrich-Blair H."/>
            <person name="Stock S.P."/>
            <person name="Adams B.J."/>
            <person name="Sternberg P.W."/>
            <person name="Mortazavi A."/>
        </authorList>
    </citation>
    <scope>NUCLEOTIDE SEQUENCE [LARGE SCALE GENOMIC DNA]</scope>
    <source>
        <strain evidence="2 3">ALL</strain>
    </source>
</reference>
<reference evidence="2 3" key="2">
    <citation type="journal article" date="2019" name="G3 (Bethesda)">
        <title>Hybrid Assembly of the Genome of the Entomopathogenic Nematode Steinernema carpocapsae Identifies the X-Chromosome.</title>
        <authorList>
            <person name="Serra L."/>
            <person name="Macchietto M."/>
            <person name="Macias-Munoz A."/>
            <person name="McGill C.J."/>
            <person name="Rodriguez I.M."/>
            <person name="Rodriguez B."/>
            <person name="Murad R."/>
            <person name="Mortazavi A."/>
        </authorList>
    </citation>
    <scope>NUCLEOTIDE SEQUENCE [LARGE SCALE GENOMIC DNA]</scope>
    <source>
        <strain evidence="2 3">ALL</strain>
    </source>
</reference>
<keyword evidence="3" id="KW-1185">Reference proteome</keyword>
<dbReference type="EMBL" id="AZBU02000004">
    <property type="protein sequence ID" value="TKR82499.1"/>
    <property type="molecule type" value="Genomic_DNA"/>
</dbReference>
<evidence type="ECO:0000313" key="2">
    <source>
        <dbReference type="EMBL" id="TKR82499.1"/>
    </source>
</evidence>
<evidence type="ECO:0008006" key="4">
    <source>
        <dbReference type="Google" id="ProtNLM"/>
    </source>
</evidence>